<comment type="subcellular location">
    <subcellularLocation>
        <location evidence="1">Membrane</location>
    </subcellularLocation>
</comment>
<dbReference type="RefSeq" id="XP_034260767.2">
    <property type="nucleotide sequence ID" value="XM_034404876.2"/>
</dbReference>
<dbReference type="Pfam" id="PF01094">
    <property type="entry name" value="ANF_receptor"/>
    <property type="match status" value="1"/>
</dbReference>
<proteinExistence type="predicted"/>
<accession>A0A6P9AQ76</accession>
<evidence type="ECO:0000256" key="1">
    <source>
        <dbReference type="ARBA" id="ARBA00004370"/>
    </source>
</evidence>
<evidence type="ECO:0000256" key="3">
    <source>
        <dbReference type="ARBA" id="ARBA00022989"/>
    </source>
</evidence>
<dbReference type="SUPFAM" id="SSF53822">
    <property type="entry name" value="Periplasmic binding protein-like I"/>
    <property type="match status" value="1"/>
</dbReference>
<dbReference type="GeneID" id="117660430"/>
<evidence type="ECO:0000313" key="8">
    <source>
        <dbReference type="RefSeq" id="XP_034264370.2"/>
    </source>
</evidence>
<dbReference type="PANTHER" id="PTHR24061:SF599">
    <property type="entry name" value="G-PROTEIN COUPLED RECEPTORS FAMILY 3 PROFILE DOMAIN-CONTAINING PROTEIN"/>
    <property type="match status" value="1"/>
</dbReference>
<evidence type="ECO:0000313" key="7">
    <source>
        <dbReference type="RefSeq" id="XP_034260767.2"/>
    </source>
</evidence>
<evidence type="ECO:0000256" key="2">
    <source>
        <dbReference type="ARBA" id="ARBA00022692"/>
    </source>
</evidence>
<dbReference type="KEGG" id="pgut:117656695"/>
<dbReference type="KEGG" id="pgut:117660430"/>
<protein>
    <submittedName>
        <fullName evidence="7 8">Taste receptor type 1 member 1-like</fullName>
    </submittedName>
</protein>
<evidence type="ECO:0000259" key="5">
    <source>
        <dbReference type="Pfam" id="PF01094"/>
    </source>
</evidence>
<keyword evidence="6" id="KW-1185">Reference proteome</keyword>
<name>A0A6P9B8P6_PANGU</name>
<dbReference type="InterPro" id="IPR000068">
    <property type="entry name" value="GPCR_3_Ca_sens_rcpt-rel"/>
</dbReference>
<dbReference type="GO" id="GO:0005886">
    <property type="term" value="C:plasma membrane"/>
    <property type="evidence" value="ECO:0007669"/>
    <property type="project" value="TreeGrafter"/>
</dbReference>
<dbReference type="AlphaFoldDB" id="A0A6P9B8P6"/>
<dbReference type="Proteomes" id="UP001652622">
    <property type="component" value="Unplaced"/>
</dbReference>
<sequence length="161" mass="18120">MTPNQEPPDSAIVQLLLQFQWTWIGLLSQDNEKGEKFKRRLEVLALKNGICIVLSGSVPEANVQTSVGDTLMQKKRKMFFSLIKSQIKIIVCQLDFQASGMLAAIIQTIDMINTPIVGRVWIATTLTALSSKRRMQVGDHQASQIVQPWQDIPTNGRREDE</sequence>
<evidence type="ECO:0000313" key="6">
    <source>
        <dbReference type="Proteomes" id="UP001652622"/>
    </source>
</evidence>
<reference evidence="7 8" key="1">
    <citation type="submission" date="2025-05" db="UniProtKB">
        <authorList>
            <consortium name="RefSeq"/>
        </authorList>
    </citation>
    <scope>IDENTIFICATION</scope>
    <source>
        <tissue evidence="7 8">Blood</tissue>
    </source>
</reference>
<dbReference type="PANTHER" id="PTHR24061">
    <property type="entry name" value="CALCIUM-SENSING RECEPTOR-RELATED"/>
    <property type="match status" value="1"/>
</dbReference>
<dbReference type="Gene3D" id="3.40.50.2300">
    <property type="match status" value="1"/>
</dbReference>
<evidence type="ECO:0000256" key="4">
    <source>
        <dbReference type="ARBA" id="ARBA00023136"/>
    </source>
</evidence>
<gene>
    <name evidence="8" type="primary">LOC117660430</name>
    <name evidence="7" type="synonym">LOC117656695</name>
</gene>
<keyword evidence="4" id="KW-0472">Membrane</keyword>
<dbReference type="InterPro" id="IPR001828">
    <property type="entry name" value="ANF_lig-bd_rcpt"/>
</dbReference>
<dbReference type="RefSeq" id="XP_034264370.2">
    <property type="nucleotide sequence ID" value="XM_034408479.2"/>
</dbReference>
<feature type="domain" description="Receptor ligand binding region" evidence="5">
    <location>
        <begin position="1"/>
        <end position="130"/>
    </location>
</feature>
<dbReference type="GO" id="GO:0004930">
    <property type="term" value="F:G protein-coupled receptor activity"/>
    <property type="evidence" value="ECO:0007669"/>
    <property type="project" value="InterPro"/>
</dbReference>
<dbReference type="InParanoid" id="A0A6P9B8P6"/>
<dbReference type="InterPro" id="IPR028082">
    <property type="entry name" value="Peripla_BP_I"/>
</dbReference>
<organism evidence="6 8">
    <name type="scientific">Pantherophis guttatus</name>
    <name type="common">Corn snake</name>
    <name type="synonym">Elaphe guttata</name>
    <dbReference type="NCBI Taxonomy" id="94885"/>
    <lineage>
        <taxon>Eukaryota</taxon>
        <taxon>Metazoa</taxon>
        <taxon>Chordata</taxon>
        <taxon>Craniata</taxon>
        <taxon>Vertebrata</taxon>
        <taxon>Euteleostomi</taxon>
        <taxon>Lepidosauria</taxon>
        <taxon>Squamata</taxon>
        <taxon>Bifurcata</taxon>
        <taxon>Unidentata</taxon>
        <taxon>Episquamata</taxon>
        <taxon>Toxicofera</taxon>
        <taxon>Serpentes</taxon>
        <taxon>Colubroidea</taxon>
        <taxon>Colubridae</taxon>
        <taxon>Colubrinae</taxon>
        <taxon>Pantherophis</taxon>
    </lineage>
</organism>
<keyword evidence="2" id="KW-0812">Transmembrane</keyword>
<keyword evidence="3" id="KW-1133">Transmembrane helix</keyword>
<accession>A0A6P9B8P6</accession>